<dbReference type="Proteomes" id="UP000198406">
    <property type="component" value="Unassembled WGS sequence"/>
</dbReference>
<feature type="compositionally biased region" description="Basic and acidic residues" evidence="1">
    <location>
        <begin position="1"/>
        <end position="13"/>
    </location>
</feature>
<evidence type="ECO:0000256" key="1">
    <source>
        <dbReference type="SAM" id="MobiDB-lite"/>
    </source>
</evidence>
<evidence type="ECO:0000313" key="2">
    <source>
        <dbReference type="EMBL" id="GAX28235.1"/>
    </source>
</evidence>
<name>A0A1Z5KQ40_FISSO</name>
<sequence>MNSRDEPLHDTSHVHAPLHNSDDSVGSYPVDTEMNIDDLLSLGSSSFDMRLTNPVQMELQENARLPTFYGTVDRSGSSSIGISRRVPEAALHSPTRLQQQQRHHSDSTDDIPAINWGELFLNDRQRVSYHGNYKEAGVLKENVDTFPMIVPTGVDRTAAPSGTIDNNQNTNNDPNDFIIEVEPTPLSEIKRRVEERHHREQNRNIAVNEGPRHHPFSRSTPLLAYDHGNNDAVSMAHAIATAAALASTTMQHRPSTSTGMSKLPPATAGVLKDISTKKKKHGFGPNHIVPSVPETDARRMSRKRPPPVITTNTNTNSHHNSFLPMAPPFASAATTNHHNSASYHVDDSEMNDADRGSPTNPGDAYERKKQRAKDARVKLNESIDRMHISIRLALTQSQQRLKQTQESDTLTTAQKEKIGPLMQQTIRIAETAKKWDRPSFVGSAADLIQMLNAQCEALMFLAMNSSNHEDEKPGNWNANATNAFPASSAISPSNNGQNKRHLLDETSSTLNSIVAGEGMANSNSNNKRVRTTPTNESSQINLDVKDDGTWMTNGRILQCLASFLDPSSLHRCHFRICKAWMTLGIFNSDAIWERLVLQRFGYYCVRQWRDKLQLEDTSDYPSFATLYKSMDMANAMPHIASVHQNEGWFLLGETRLPGSISAWVYLIERSNGETLRSVHNASTNKFQSLPIVELRTVLQNTGGKEIVWKLDQSQSVDTSTRRRAEEMKELQGDDSRFAKRVFRLEDGALIPVSTHTNGSLCLGLFETVIVVSYIHATHCSTISKFVQKSNFTRWLVQVNGTTVPLVIPFPRDALSLQH</sequence>
<feature type="compositionally biased region" description="Low complexity" evidence="1">
    <location>
        <begin position="310"/>
        <end position="319"/>
    </location>
</feature>
<feature type="region of interest" description="Disordered" evidence="1">
    <location>
        <begin position="157"/>
        <end position="178"/>
    </location>
</feature>
<feature type="compositionally biased region" description="Low complexity" evidence="1">
    <location>
        <begin position="165"/>
        <end position="176"/>
    </location>
</feature>
<feature type="region of interest" description="Disordered" evidence="1">
    <location>
        <begin position="1"/>
        <end position="28"/>
    </location>
</feature>
<dbReference type="EMBL" id="BDSP01000271">
    <property type="protein sequence ID" value="GAX28235.1"/>
    <property type="molecule type" value="Genomic_DNA"/>
</dbReference>
<dbReference type="InterPro" id="IPR036047">
    <property type="entry name" value="F-box-like_dom_sf"/>
</dbReference>
<dbReference type="InParanoid" id="A0A1Z5KQ40"/>
<accession>A0A1Z5KQ40</accession>
<feature type="compositionally biased region" description="Basic and acidic residues" evidence="1">
    <location>
        <begin position="364"/>
        <end position="373"/>
    </location>
</feature>
<comment type="caution">
    <text evidence="2">The sequence shown here is derived from an EMBL/GenBank/DDBJ whole genome shotgun (WGS) entry which is preliminary data.</text>
</comment>
<dbReference type="SUPFAM" id="SSF81383">
    <property type="entry name" value="F-box domain"/>
    <property type="match status" value="1"/>
</dbReference>
<dbReference type="OrthoDB" id="46518at2759"/>
<gene>
    <name evidence="2" type="ORF">FisN_27Hh116</name>
</gene>
<feature type="compositionally biased region" description="Basic and acidic residues" evidence="1">
    <location>
        <begin position="344"/>
        <end position="355"/>
    </location>
</feature>
<keyword evidence="3" id="KW-1185">Reference proteome</keyword>
<reference evidence="2 3" key="1">
    <citation type="journal article" date="2015" name="Plant Cell">
        <title>Oil accumulation by the oleaginous diatom Fistulifera solaris as revealed by the genome and transcriptome.</title>
        <authorList>
            <person name="Tanaka T."/>
            <person name="Maeda Y."/>
            <person name="Veluchamy A."/>
            <person name="Tanaka M."/>
            <person name="Abida H."/>
            <person name="Marechal E."/>
            <person name="Bowler C."/>
            <person name="Muto M."/>
            <person name="Sunaga Y."/>
            <person name="Tanaka M."/>
            <person name="Yoshino T."/>
            <person name="Taniguchi T."/>
            <person name="Fukuda Y."/>
            <person name="Nemoto M."/>
            <person name="Matsumoto M."/>
            <person name="Wong P.S."/>
            <person name="Aburatani S."/>
            <person name="Fujibuchi W."/>
        </authorList>
    </citation>
    <scope>NUCLEOTIDE SEQUENCE [LARGE SCALE GENOMIC DNA]</scope>
    <source>
        <strain evidence="2 3">JPCC DA0580</strain>
    </source>
</reference>
<proteinExistence type="predicted"/>
<evidence type="ECO:0000313" key="3">
    <source>
        <dbReference type="Proteomes" id="UP000198406"/>
    </source>
</evidence>
<feature type="region of interest" description="Disordered" evidence="1">
    <location>
        <begin position="278"/>
        <end position="319"/>
    </location>
</feature>
<feature type="region of interest" description="Disordered" evidence="1">
    <location>
        <begin position="91"/>
        <end position="110"/>
    </location>
</feature>
<protein>
    <submittedName>
        <fullName evidence="2">Uncharacterized protein</fullName>
    </submittedName>
</protein>
<organism evidence="2 3">
    <name type="scientific">Fistulifera solaris</name>
    <name type="common">Oleaginous diatom</name>
    <dbReference type="NCBI Taxonomy" id="1519565"/>
    <lineage>
        <taxon>Eukaryota</taxon>
        <taxon>Sar</taxon>
        <taxon>Stramenopiles</taxon>
        <taxon>Ochrophyta</taxon>
        <taxon>Bacillariophyta</taxon>
        <taxon>Bacillariophyceae</taxon>
        <taxon>Bacillariophycidae</taxon>
        <taxon>Naviculales</taxon>
        <taxon>Naviculaceae</taxon>
        <taxon>Fistulifera</taxon>
    </lineage>
</organism>
<dbReference type="AlphaFoldDB" id="A0A1Z5KQ40"/>
<feature type="region of interest" description="Disordered" evidence="1">
    <location>
        <begin position="340"/>
        <end position="373"/>
    </location>
</feature>